<dbReference type="KEGG" id="sla:SERLADRAFT_480057"/>
<dbReference type="GeneID" id="18821460"/>
<sequence length="206" mass="22485">MSPSTQPLSSPTTSTTSPIDTPTLVDSLSKDLRAHNLARVHAHKTVELSRKKERKERSALFKAAGILMPSRRGTGGGGVKQGRRNFKGRGLDDVDADVDGSMDYTMELAIDASLRSSQNAHSPVSSLSEVSLSSLLSTKRKKASRTKDTEYEVIPRVRPVIVLDEIDESSSDMEPNEPWEHVPRTGEESKDAPWKNGLSYALVLSA</sequence>
<dbReference type="AlphaFoldDB" id="F8PCL4"/>
<feature type="region of interest" description="Disordered" evidence="1">
    <location>
        <begin position="62"/>
        <end position="89"/>
    </location>
</feature>
<dbReference type="HOGENOM" id="CLU_104722_0_0_1"/>
<dbReference type="RefSeq" id="XP_007324190.1">
    <property type="nucleotide sequence ID" value="XM_007324128.1"/>
</dbReference>
<feature type="region of interest" description="Disordered" evidence="1">
    <location>
        <begin position="166"/>
        <end position="191"/>
    </location>
</feature>
<gene>
    <name evidence="2" type="ORF">SERLADRAFT_480057</name>
</gene>
<evidence type="ECO:0000313" key="2">
    <source>
        <dbReference type="EMBL" id="EGO18966.1"/>
    </source>
</evidence>
<dbReference type="EMBL" id="GL945445">
    <property type="protein sequence ID" value="EGO18966.1"/>
    <property type="molecule type" value="Genomic_DNA"/>
</dbReference>
<organism>
    <name type="scientific">Serpula lacrymans var. lacrymans (strain S7.9)</name>
    <name type="common">Dry rot fungus</name>
    <dbReference type="NCBI Taxonomy" id="578457"/>
    <lineage>
        <taxon>Eukaryota</taxon>
        <taxon>Fungi</taxon>
        <taxon>Dikarya</taxon>
        <taxon>Basidiomycota</taxon>
        <taxon>Agaricomycotina</taxon>
        <taxon>Agaricomycetes</taxon>
        <taxon>Agaricomycetidae</taxon>
        <taxon>Boletales</taxon>
        <taxon>Coniophorineae</taxon>
        <taxon>Serpulaceae</taxon>
        <taxon>Serpula</taxon>
    </lineage>
</organism>
<evidence type="ECO:0000256" key="1">
    <source>
        <dbReference type="SAM" id="MobiDB-lite"/>
    </source>
</evidence>
<feature type="compositionally biased region" description="Low complexity" evidence="1">
    <location>
        <begin position="1"/>
        <end position="23"/>
    </location>
</feature>
<proteinExistence type="predicted"/>
<feature type="region of interest" description="Disordered" evidence="1">
    <location>
        <begin position="1"/>
        <end position="24"/>
    </location>
</feature>
<feature type="compositionally biased region" description="Basic and acidic residues" evidence="1">
    <location>
        <begin position="178"/>
        <end position="191"/>
    </location>
</feature>
<feature type="compositionally biased region" description="Acidic residues" evidence="1">
    <location>
        <begin position="166"/>
        <end position="177"/>
    </location>
</feature>
<dbReference type="OrthoDB" id="3245714at2759"/>
<dbReference type="Proteomes" id="UP000008064">
    <property type="component" value="Unassembled WGS sequence"/>
</dbReference>
<reference evidence="2" key="1">
    <citation type="submission" date="2011-04" db="EMBL/GenBank/DDBJ databases">
        <title>Evolution of plant cell wall degrading machinery underlies the functional diversity of forest fungi.</title>
        <authorList>
            <consortium name="US DOE Joint Genome Institute (JGI-PGF)"/>
            <person name="Eastwood D.C."/>
            <person name="Floudas D."/>
            <person name="Binder M."/>
            <person name="Majcherczyk A."/>
            <person name="Schneider P."/>
            <person name="Aerts A."/>
            <person name="Asiegbu F.O."/>
            <person name="Baker S.E."/>
            <person name="Barry K."/>
            <person name="Bendiksby M."/>
            <person name="Blumentritt M."/>
            <person name="Coutinho P.M."/>
            <person name="Cullen D."/>
            <person name="Cullen D."/>
            <person name="Gathman A."/>
            <person name="Goodell B."/>
            <person name="Henrissat B."/>
            <person name="Ihrmark K."/>
            <person name="Kauserud H."/>
            <person name="Kohler A."/>
            <person name="LaButti K."/>
            <person name="Lapidus A."/>
            <person name="Lavin J.L."/>
            <person name="Lee Y.-H."/>
            <person name="Lindquist E."/>
            <person name="Lilly W."/>
            <person name="Lucas S."/>
            <person name="Morin E."/>
            <person name="Murat C."/>
            <person name="Oguiza J.A."/>
            <person name="Park J."/>
            <person name="Pisabarro A.G."/>
            <person name="Riley R."/>
            <person name="Rosling A."/>
            <person name="Salamov A."/>
            <person name="Schmidt O."/>
            <person name="Schmutz J."/>
            <person name="Skrede I."/>
            <person name="Stenlid J."/>
            <person name="Wiebenga A."/>
            <person name="Xie X."/>
            <person name="Kues U."/>
            <person name="Hibbett D.S."/>
            <person name="Hoffmeister D."/>
            <person name="Hogberg N."/>
            <person name="Martin F."/>
            <person name="Grigoriev I.V."/>
            <person name="Watkinson S.C."/>
        </authorList>
    </citation>
    <scope>NUCLEOTIDE SEQUENCE</scope>
    <source>
        <strain evidence="2">S7.9</strain>
    </source>
</reference>
<name>F8PCL4_SERL9</name>
<accession>F8PCL4</accession>
<protein>
    <submittedName>
        <fullName evidence="2">Uncharacterized protein</fullName>
    </submittedName>
</protein>